<dbReference type="Pfam" id="PF00651">
    <property type="entry name" value="BTB"/>
    <property type="match status" value="1"/>
</dbReference>
<feature type="domain" description="BTB" evidence="2">
    <location>
        <begin position="132"/>
        <end position="197"/>
    </location>
</feature>
<dbReference type="Proteomes" id="UP000275267">
    <property type="component" value="Unassembled WGS sequence"/>
</dbReference>
<name>A0A3L6PSX1_PANMI</name>
<protein>
    <recommendedName>
        <fullName evidence="6">BTB/POZ and MATH domain-containing protein 2-like</fullName>
    </recommendedName>
</protein>
<dbReference type="InterPro" id="IPR000210">
    <property type="entry name" value="BTB/POZ_dom"/>
</dbReference>
<dbReference type="PANTHER" id="PTHR26379">
    <property type="entry name" value="BTB/POZ AND MATH DOMAIN-CONTAINING PROTEIN 1"/>
    <property type="match status" value="1"/>
</dbReference>
<evidence type="ECO:0000259" key="3">
    <source>
        <dbReference type="PROSITE" id="PS50144"/>
    </source>
</evidence>
<evidence type="ECO:0008006" key="6">
    <source>
        <dbReference type="Google" id="ProtNLM"/>
    </source>
</evidence>
<dbReference type="InterPro" id="IPR045005">
    <property type="entry name" value="BPM1-6"/>
</dbReference>
<sequence>MDPSSFSFPDDATKGGSHILRIDGYSITFDKNCGAPWFESGPFHAGGHAWRIGYYPRGTYSGNQEFISLYLLLSDHVVAGPVNVEFRFSMLDPVDLILIVEEEPPSTLTTTMLPPSDLHSHLGDLLSRGEHTDVEFRVGEETFAAHRLLLRARSPVFKAELLLGPDKQERTTTVTVVQIDDVEPRVFKAMLSFIYTDTWPEMESEEEPAMSQRLLVAADRYGL</sequence>
<evidence type="ECO:0000313" key="4">
    <source>
        <dbReference type="EMBL" id="RLM64832.1"/>
    </source>
</evidence>
<reference evidence="5" key="1">
    <citation type="journal article" date="2019" name="Nat. Commun.">
        <title>The genome of broomcorn millet.</title>
        <authorList>
            <person name="Zou C."/>
            <person name="Miki D."/>
            <person name="Li D."/>
            <person name="Tang Q."/>
            <person name="Xiao L."/>
            <person name="Rajput S."/>
            <person name="Deng P."/>
            <person name="Jia W."/>
            <person name="Huang R."/>
            <person name="Zhang M."/>
            <person name="Sun Y."/>
            <person name="Hu J."/>
            <person name="Fu X."/>
            <person name="Schnable P.S."/>
            <person name="Li F."/>
            <person name="Zhang H."/>
            <person name="Feng B."/>
            <person name="Zhu X."/>
            <person name="Liu R."/>
            <person name="Schnable J.C."/>
            <person name="Zhu J.-K."/>
            <person name="Zhang H."/>
        </authorList>
    </citation>
    <scope>NUCLEOTIDE SEQUENCE [LARGE SCALE GENOMIC DNA]</scope>
</reference>
<dbReference type="GO" id="GO:0016567">
    <property type="term" value="P:protein ubiquitination"/>
    <property type="evidence" value="ECO:0007669"/>
    <property type="project" value="InterPro"/>
</dbReference>
<evidence type="ECO:0000313" key="5">
    <source>
        <dbReference type="Proteomes" id="UP000275267"/>
    </source>
</evidence>
<proteinExistence type="predicted"/>
<evidence type="ECO:0000259" key="2">
    <source>
        <dbReference type="PROSITE" id="PS50097"/>
    </source>
</evidence>
<accession>A0A3L6PSX1</accession>
<dbReference type="Gene3D" id="2.60.210.10">
    <property type="entry name" value="Apoptosis, Tumor Necrosis Factor Receptor Associated Protein 2, Chain A"/>
    <property type="match status" value="1"/>
</dbReference>
<dbReference type="AlphaFoldDB" id="A0A3L6PSX1"/>
<organism evidence="4 5">
    <name type="scientific">Panicum miliaceum</name>
    <name type="common">Proso millet</name>
    <name type="synonym">Broomcorn millet</name>
    <dbReference type="NCBI Taxonomy" id="4540"/>
    <lineage>
        <taxon>Eukaryota</taxon>
        <taxon>Viridiplantae</taxon>
        <taxon>Streptophyta</taxon>
        <taxon>Embryophyta</taxon>
        <taxon>Tracheophyta</taxon>
        <taxon>Spermatophyta</taxon>
        <taxon>Magnoliopsida</taxon>
        <taxon>Liliopsida</taxon>
        <taxon>Poales</taxon>
        <taxon>Poaceae</taxon>
        <taxon>PACMAD clade</taxon>
        <taxon>Panicoideae</taxon>
        <taxon>Panicodae</taxon>
        <taxon>Paniceae</taxon>
        <taxon>Panicinae</taxon>
        <taxon>Panicum</taxon>
        <taxon>Panicum sect. Panicum</taxon>
    </lineage>
</organism>
<dbReference type="SUPFAM" id="SSF54695">
    <property type="entry name" value="POZ domain"/>
    <property type="match status" value="1"/>
</dbReference>
<dbReference type="Gene3D" id="3.30.710.10">
    <property type="entry name" value="Potassium Channel Kv1.1, Chain A"/>
    <property type="match status" value="1"/>
</dbReference>
<dbReference type="PROSITE" id="PS50097">
    <property type="entry name" value="BTB"/>
    <property type="match status" value="1"/>
</dbReference>
<evidence type="ECO:0000256" key="1">
    <source>
        <dbReference type="ARBA" id="ARBA00004906"/>
    </source>
</evidence>
<dbReference type="SMART" id="SM00225">
    <property type="entry name" value="BTB"/>
    <property type="match status" value="1"/>
</dbReference>
<dbReference type="STRING" id="4540.A0A3L6PSX1"/>
<keyword evidence="5" id="KW-1185">Reference proteome</keyword>
<gene>
    <name evidence="4" type="ORF">C2845_PM16G22480</name>
</gene>
<dbReference type="PANTHER" id="PTHR26379:SF382">
    <property type="entry name" value="OS10G0435900 PROTEIN"/>
    <property type="match status" value="1"/>
</dbReference>
<dbReference type="InterPro" id="IPR008974">
    <property type="entry name" value="TRAF-like"/>
</dbReference>
<dbReference type="PROSITE" id="PS50144">
    <property type="entry name" value="MATH"/>
    <property type="match status" value="1"/>
</dbReference>
<feature type="domain" description="MATH" evidence="3">
    <location>
        <begin position="15"/>
        <end position="138"/>
    </location>
</feature>
<dbReference type="EMBL" id="PQIB02000015">
    <property type="protein sequence ID" value="RLM64832.1"/>
    <property type="molecule type" value="Genomic_DNA"/>
</dbReference>
<dbReference type="InterPro" id="IPR002083">
    <property type="entry name" value="MATH/TRAF_dom"/>
</dbReference>
<dbReference type="SUPFAM" id="SSF49599">
    <property type="entry name" value="TRAF domain-like"/>
    <property type="match status" value="1"/>
</dbReference>
<dbReference type="OrthoDB" id="6359816at2759"/>
<dbReference type="CDD" id="cd00121">
    <property type="entry name" value="MATH"/>
    <property type="match status" value="1"/>
</dbReference>
<comment type="pathway">
    <text evidence="1">Protein modification; protein ubiquitination.</text>
</comment>
<comment type="caution">
    <text evidence="4">The sequence shown here is derived from an EMBL/GenBank/DDBJ whole genome shotgun (WGS) entry which is preliminary data.</text>
</comment>
<dbReference type="Pfam" id="PF22486">
    <property type="entry name" value="MATH_2"/>
    <property type="match status" value="1"/>
</dbReference>
<dbReference type="InterPro" id="IPR011333">
    <property type="entry name" value="SKP1/BTB/POZ_sf"/>
</dbReference>